<dbReference type="PATRIC" id="fig|556287.9.peg.772"/>
<dbReference type="PANTHER" id="PTHR34933:SF1">
    <property type="entry name" value="FLAGELLAR L-RING PROTEIN"/>
    <property type="match status" value="1"/>
</dbReference>
<dbReference type="InterPro" id="IPR000527">
    <property type="entry name" value="Flag_Lring"/>
</dbReference>
<dbReference type="GO" id="GO:0071973">
    <property type="term" value="P:bacterial-type flagellum-dependent cell motility"/>
    <property type="evidence" value="ECO:0007669"/>
    <property type="project" value="InterPro"/>
</dbReference>
<dbReference type="GO" id="GO:0003774">
    <property type="term" value="F:cytoskeletal motor activity"/>
    <property type="evidence" value="ECO:0007669"/>
    <property type="project" value="InterPro"/>
</dbReference>
<gene>
    <name evidence="7" type="primary">flgH</name>
    <name evidence="8" type="ORF">DJ66_0747</name>
</gene>
<evidence type="ECO:0000256" key="4">
    <source>
        <dbReference type="ARBA" id="ARBA00023136"/>
    </source>
</evidence>
<dbReference type="EMBL" id="JMTK01000002">
    <property type="protein sequence ID" value="KJZ82014.1"/>
    <property type="molecule type" value="Genomic_DNA"/>
</dbReference>
<evidence type="ECO:0000256" key="2">
    <source>
        <dbReference type="ARBA" id="ARBA00006929"/>
    </source>
</evidence>
<keyword evidence="8" id="KW-0969">Cilium</keyword>
<evidence type="ECO:0000256" key="1">
    <source>
        <dbReference type="ARBA" id="ARBA00002591"/>
    </source>
</evidence>
<dbReference type="Proteomes" id="UP000033731">
    <property type="component" value="Unassembled WGS sequence"/>
</dbReference>
<protein>
    <recommendedName>
        <fullName evidence="7">Flagellar L-ring protein</fullName>
    </recommendedName>
    <alternativeName>
        <fullName evidence="7">Basal body L-ring protein</fullName>
    </alternativeName>
</protein>
<name>A0A0F4VKU4_9HYPH</name>
<evidence type="ECO:0000313" key="8">
    <source>
        <dbReference type="EMBL" id="KJZ82014.1"/>
    </source>
</evidence>
<proteinExistence type="inferred from homology"/>
<dbReference type="GO" id="GO:0009427">
    <property type="term" value="C:bacterial-type flagellum basal body, distal rod, L ring"/>
    <property type="evidence" value="ECO:0007669"/>
    <property type="project" value="InterPro"/>
</dbReference>
<keyword evidence="8" id="KW-0966">Cell projection</keyword>
<keyword evidence="4 7" id="KW-0472">Membrane</keyword>
<keyword evidence="3 7" id="KW-0732">Signal</keyword>
<comment type="function">
    <text evidence="1 7">Assembles around the rod to form the L-ring and probably protects the motor/basal body from shearing forces during rotation.</text>
</comment>
<dbReference type="PROSITE" id="PS51257">
    <property type="entry name" value="PROKAR_LIPOPROTEIN"/>
    <property type="match status" value="1"/>
</dbReference>
<dbReference type="PANTHER" id="PTHR34933">
    <property type="entry name" value="FLAGELLAR L-RING PROTEIN"/>
    <property type="match status" value="1"/>
</dbReference>
<keyword evidence="5 7" id="KW-0975">Bacterial flagellum</keyword>
<evidence type="ECO:0000256" key="5">
    <source>
        <dbReference type="ARBA" id="ARBA00023143"/>
    </source>
</evidence>
<reference evidence="8 9" key="1">
    <citation type="journal article" date="2015" name="Phytopathology">
        <title>Genomes of Candidatus Liberibacter solanacearum haplotype A from New Zealand and the USA suggest significant genome plasticity in the species.</title>
        <authorList>
            <person name="Thompson S.M."/>
            <person name="Johnson C.P."/>
            <person name="Lu A.Y."/>
            <person name="Frampton R.A."/>
            <person name="Sullivan K.L."/>
            <person name="Fiers M.W."/>
            <person name="Crowhurst R.N."/>
            <person name="Pitman A.R."/>
            <person name="Scott I."/>
            <person name="Gudmestad N.C."/>
            <person name="Smith G.R."/>
        </authorList>
    </citation>
    <scope>NUCLEOTIDE SEQUENCE [LARGE SCALE GENOMIC DNA]</scope>
    <source>
        <strain evidence="8 9">LsoNZ1</strain>
    </source>
</reference>
<dbReference type="Pfam" id="PF02107">
    <property type="entry name" value="FlgH"/>
    <property type="match status" value="1"/>
</dbReference>
<evidence type="ECO:0000256" key="3">
    <source>
        <dbReference type="ARBA" id="ARBA00022729"/>
    </source>
</evidence>
<comment type="similarity">
    <text evidence="2 7">Belongs to the FlgH family.</text>
</comment>
<keyword evidence="7" id="KW-0449">Lipoprotein</keyword>
<dbReference type="PRINTS" id="PR01008">
    <property type="entry name" value="FLGLRINGFLGH"/>
</dbReference>
<accession>A0A0F4VKU4</accession>
<keyword evidence="6 7" id="KW-0998">Cell outer membrane</keyword>
<dbReference type="HAMAP" id="MF_00415">
    <property type="entry name" value="FlgH"/>
    <property type="match status" value="1"/>
</dbReference>
<evidence type="ECO:0000256" key="7">
    <source>
        <dbReference type="HAMAP-Rule" id="MF_00415"/>
    </source>
</evidence>
<keyword evidence="9" id="KW-1185">Reference proteome</keyword>
<comment type="caution">
    <text evidence="8">The sequence shown here is derived from an EMBL/GenBank/DDBJ whole genome shotgun (WGS) entry which is preliminary data.</text>
</comment>
<dbReference type="GO" id="GO:0009279">
    <property type="term" value="C:cell outer membrane"/>
    <property type="evidence" value="ECO:0007669"/>
    <property type="project" value="UniProtKB-SubCell"/>
</dbReference>
<sequence>MMYRYSVIILCNIFLLAGCHQGRFSEIIGSPQMSPIGSSLNQHRRILLSGIDFKNPRATKKSYSLWRDSNSTLFKDSRALNVGDILTVDIKIDDQAVFDNKTGRSRDNSLHKKLSGGFSIFGKNSPGISADANYDGKSTSVGKGSISRAEKLNILIAAIVTEILENGNLIISGSQEVCVNDEMRSLNVAGIVRPQDVDANNIVSYDKIAEARISYGGKGTTTELLKTPIGQRLIDSFSPL</sequence>
<dbReference type="NCBIfam" id="NF001305">
    <property type="entry name" value="PRK00249.1-5"/>
    <property type="match status" value="1"/>
</dbReference>
<evidence type="ECO:0000256" key="6">
    <source>
        <dbReference type="ARBA" id="ARBA00023237"/>
    </source>
</evidence>
<dbReference type="AlphaFoldDB" id="A0A0F4VKU4"/>
<keyword evidence="8" id="KW-0282">Flagellum</keyword>
<comment type="subcellular location">
    <subcellularLocation>
        <location evidence="7">Cell outer membrane</location>
        <topology evidence="7">Lipid-anchor</topology>
    </subcellularLocation>
    <subcellularLocation>
        <location evidence="7">Bacterial flagellum basal body</location>
    </subcellularLocation>
</comment>
<evidence type="ECO:0000313" key="9">
    <source>
        <dbReference type="Proteomes" id="UP000033731"/>
    </source>
</evidence>
<comment type="subunit">
    <text evidence="7">The basal body constitutes a major portion of the flagellar organelle and consists of four rings (L,P,S, and M) mounted on a central rod.</text>
</comment>
<organism evidence="8 9">
    <name type="scientific">Candidatus Liberibacter solanacearum</name>
    <dbReference type="NCBI Taxonomy" id="556287"/>
    <lineage>
        <taxon>Bacteria</taxon>
        <taxon>Pseudomonadati</taxon>
        <taxon>Pseudomonadota</taxon>
        <taxon>Alphaproteobacteria</taxon>
        <taxon>Hyphomicrobiales</taxon>
        <taxon>Rhizobiaceae</taxon>
        <taxon>Liberibacter</taxon>
    </lineage>
</organism>